<dbReference type="InterPro" id="IPR016103">
    <property type="entry name" value="ProQ/FinO"/>
</dbReference>
<keyword evidence="3" id="KW-0678">Repressor</keyword>
<geneLocation type="plasmid" evidence="12">
    <name>prhb30-c10_3</name>
</geneLocation>
<evidence type="ECO:0000256" key="9">
    <source>
        <dbReference type="ARBA" id="ARBA00031673"/>
    </source>
</evidence>
<dbReference type="Pfam" id="PF12602">
    <property type="entry name" value="FinO_N"/>
    <property type="match status" value="1"/>
</dbReference>
<evidence type="ECO:0000256" key="2">
    <source>
        <dbReference type="ARBA" id="ARBA00020429"/>
    </source>
</evidence>
<evidence type="ECO:0000256" key="1">
    <source>
        <dbReference type="ARBA" id="ARBA00008521"/>
    </source>
</evidence>
<evidence type="ECO:0000256" key="7">
    <source>
        <dbReference type="ARBA" id="ARBA00023163"/>
    </source>
</evidence>
<dbReference type="GO" id="GO:0003723">
    <property type="term" value="F:RNA binding"/>
    <property type="evidence" value="ECO:0007669"/>
    <property type="project" value="UniProtKB-KW"/>
</dbReference>
<keyword evidence="7" id="KW-0804">Transcription</keyword>
<evidence type="ECO:0000259" key="10">
    <source>
        <dbReference type="SMART" id="SM00945"/>
    </source>
</evidence>
<keyword evidence="4" id="KW-0694">RNA-binding</keyword>
<reference evidence="11 12" key="1">
    <citation type="submission" date="2020-06" db="EMBL/GenBank/DDBJ databases">
        <title>REHAB project genomes.</title>
        <authorList>
            <person name="Shaw L.P."/>
        </authorList>
    </citation>
    <scope>NUCLEOTIDE SEQUENCE [LARGE SCALE GENOMIC DNA]</scope>
    <source>
        <strain evidence="11 12">RHB30-C10</strain>
        <plasmid evidence="12">prhb30-c10_3</plasmid>
    </source>
</reference>
<protein>
    <recommendedName>
        <fullName evidence="2">Fertility inhibition protein</fullName>
    </recommendedName>
    <alternativeName>
        <fullName evidence="9">Conjugal transfer repressor</fullName>
    </alternativeName>
</protein>
<comment type="function">
    <text evidence="8">One of the components on the FinOP fertility inhibition complex, which inhibits the expression of traJ gene, which in turn regulates the expression of some 20 transfer genes. The transfer genes are responsible for the process, called conjugal transfer, in which DNA is transmitted from one bacterial host to another. RNA-binding that interacts with the traJ mRNA and its antisense RNA, finP, stabilizing finP against endonucleolytic degradation and facilitating sense-antisense RNA recognition.</text>
</comment>
<evidence type="ECO:0000313" key="12">
    <source>
        <dbReference type="Proteomes" id="UP000512322"/>
    </source>
</evidence>
<dbReference type="NCBIfam" id="NF010317">
    <property type="entry name" value="PRK13754.1"/>
    <property type="match status" value="1"/>
</dbReference>
<comment type="similarity">
    <text evidence="1">Belongs to the FinO family.</text>
</comment>
<evidence type="ECO:0000256" key="6">
    <source>
        <dbReference type="ARBA" id="ARBA00023015"/>
    </source>
</evidence>
<dbReference type="Proteomes" id="UP000512322">
    <property type="component" value="Plasmid pRHB30-C10_3"/>
</dbReference>
<dbReference type="RefSeq" id="WP_089592093.1">
    <property type="nucleotide sequence ID" value="NZ_NLUO01000050.1"/>
</dbReference>
<organism evidence="11 12">
    <name type="scientific">Escherichia coli</name>
    <dbReference type="NCBI Taxonomy" id="562"/>
    <lineage>
        <taxon>Bacteria</taxon>
        <taxon>Pseudomonadati</taxon>
        <taxon>Pseudomonadota</taxon>
        <taxon>Gammaproteobacteria</taxon>
        <taxon>Enterobacterales</taxon>
        <taxon>Enterobacteriaceae</taxon>
        <taxon>Escherichia</taxon>
    </lineage>
</organism>
<keyword evidence="11" id="KW-0614">Plasmid</keyword>
<keyword evidence="5" id="KW-0184">Conjugation</keyword>
<evidence type="ECO:0000256" key="4">
    <source>
        <dbReference type="ARBA" id="ARBA00022884"/>
    </source>
</evidence>
<evidence type="ECO:0000256" key="3">
    <source>
        <dbReference type="ARBA" id="ARBA00022491"/>
    </source>
</evidence>
<evidence type="ECO:0000256" key="8">
    <source>
        <dbReference type="ARBA" id="ARBA00024796"/>
    </source>
</evidence>
<dbReference type="SMART" id="SM00945">
    <property type="entry name" value="ProQ"/>
    <property type="match status" value="1"/>
</dbReference>
<dbReference type="EMBL" id="CP057295">
    <property type="protein sequence ID" value="QMF70523.1"/>
    <property type="molecule type" value="Genomic_DNA"/>
</dbReference>
<dbReference type="SUPFAM" id="SSF48657">
    <property type="entry name" value="FinO-like"/>
    <property type="match status" value="1"/>
</dbReference>
<proteinExistence type="inferred from homology"/>
<name>A0A7H9SF91_ECOLX</name>
<dbReference type="Pfam" id="PF04352">
    <property type="entry name" value="ProQ"/>
    <property type="match status" value="1"/>
</dbReference>
<dbReference type="InterPro" id="IPR021065">
    <property type="entry name" value="Fertility_inhibition_FinO_N"/>
</dbReference>
<sequence>MTEQKRPVLTLKRKTEGTTSVRSRKTIINVTTPPKWKVKKQKLAEKAAREAELAAKKAQARQALSIYLTLPTLDEAVNTLKPWWPGLFDGDTPRLLACGIRDVLLEDVSKRNIPLSHKKLRRALKAITRSERYLGAMKAGACRYDTQGYVTEHISQEEEAYAAERLAKICRQNRKKAELQAVLDEQ</sequence>
<dbReference type="CDD" id="cd00236">
    <property type="entry name" value="FinO_conjug_rep"/>
    <property type="match status" value="1"/>
</dbReference>
<dbReference type="AlphaFoldDB" id="A0A7H9SF91"/>
<keyword evidence="6" id="KW-0805">Transcription regulation</keyword>
<dbReference type="Gene3D" id="1.10.1710.10">
    <property type="entry name" value="ProQ/FinO domain"/>
    <property type="match status" value="1"/>
</dbReference>
<gene>
    <name evidence="11" type="ORF">HVY77_27265</name>
</gene>
<evidence type="ECO:0000313" key="11">
    <source>
        <dbReference type="EMBL" id="QMF70523.1"/>
    </source>
</evidence>
<feature type="domain" description="ProQ/FinO" evidence="10">
    <location>
        <begin position="68"/>
        <end position="182"/>
    </location>
</feature>
<accession>A0A7H9SF91</accession>
<dbReference type="InterPro" id="IPR036442">
    <property type="entry name" value="ProQ/FinO_sf"/>
</dbReference>
<evidence type="ECO:0000256" key="5">
    <source>
        <dbReference type="ARBA" id="ARBA00022971"/>
    </source>
</evidence>